<dbReference type="AlphaFoldDB" id="A4J6C6"/>
<organism evidence="3 4">
    <name type="scientific">Desulforamulus reducens (strain ATCC BAA-1160 / DSM 100696 / MI-1)</name>
    <name type="common">Desulfotomaculum reducens</name>
    <dbReference type="NCBI Taxonomy" id="349161"/>
    <lineage>
        <taxon>Bacteria</taxon>
        <taxon>Bacillati</taxon>
        <taxon>Bacillota</taxon>
        <taxon>Clostridia</taxon>
        <taxon>Eubacteriales</taxon>
        <taxon>Peptococcaceae</taxon>
        <taxon>Desulforamulus</taxon>
    </lineage>
</organism>
<keyword evidence="1" id="KW-0812">Transmembrane</keyword>
<feature type="domain" description="TadE-like" evidence="2">
    <location>
        <begin position="14"/>
        <end position="56"/>
    </location>
</feature>
<keyword evidence="1" id="KW-1133">Transmembrane helix</keyword>
<name>A4J6C6_DESRM</name>
<dbReference type="Pfam" id="PF07811">
    <property type="entry name" value="TadE"/>
    <property type="match status" value="1"/>
</dbReference>
<evidence type="ECO:0000256" key="1">
    <source>
        <dbReference type="SAM" id="Phobius"/>
    </source>
</evidence>
<keyword evidence="4" id="KW-1185">Reference proteome</keyword>
<evidence type="ECO:0000313" key="4">
    <source>
        <dbReference type="Proteomes" id="UP000001556"/>
    </source>
</evidence>
<reference evidence="3 4" key="1">
    <citation type="submission" date="2007-03" db="EMBL/GenBank/DDBJ databases">
        <title>Complete sequence of Desulfotomaculum reducens MI-1.</title>
        <authorList>
            <consortium name="US DOE Joint Genome Institute"/>
            <person name="Copeland A."/>
            <person name="Lucas S."/>
            <person name="Lapidus A."/>
            <person name="Barry K."/>
            <person name="Detter J.C."/>
            <person name="Glavina del Rio T."/>
            <person name="Hammon N."/>
            <person name="Israni S."/>
            <person name="Dalin E."/>
            <person name="Tice H."/>
            <person name="Pitluck S."/>
            <person name="Sims D."/>
            <person name="Brettin T."/>
            <person name="Bruce D."/>
            <person name="Han C."/>
            <person name="Tapia R."/>
            <person name="Schmutz J."/>
            <person name="Larimer F."/>
            <person name="Land M."/>
            <person name="Hauser L."/>
            <person name="Kyrpides N."/>
            <person name="Kim E."/>
            <person name="Tebo B.M."/>
            <person name="Richardson P."/>
        </authorList>
    </citation>
    <scope>NUCLEOTIDE SEQUENCE [LARGE SCALE GENOMIC DNA]</scope>
    <source>
        <strain evidence="3 4">MI-1</strain>
    </source>
</reference>
<dbReference type="KEGG" id="drm:Dred_2112"/>
<dbReference type="RefSeq" id="WP_011878435.1">
    <property type="nucleotide sequence ID" value="NC_009253.1"/>
</dbReference>
<proteinExistence type="predicted"/>
<dbReference type="EMBL" id="CP000612">
    <property type="protein sequence ID" value="ABO50629.1"/>
    <property type="molecule type" value="Genomic_DNA"/>
</dbReference>
<dbReference type="InterPro" id="IPR012495">
    <property type="entry name" value="TadE-like_dom"/>
</dbReference>
<evidence type="ECO:0000259" key="2">
    <source>
        <dbReference type="Pfam" id="PF07811"/>
    </source>
</evidence>
<dbReference type="STRING" id="349161.Dred_2112"/>
<evidence type="ECO:0000313" key="3">
    <source>
        <dbReference type="EMBL" id="ABO50629.1"/>
    </source>
</evidence>
<keyword evidence="1" id="KW-0472">Membrane</keyword>
<accession>A4J6C6</accession>
<dbReference type="HOGENOM" id="CLU_122851_2_0_9"/>
<sequence>MIKLLRKLRQSQRGQTLVELALILPILVVMLMGTIEFGRIFFTYLTVTHASREVARATVIHTNKDDTYIRQKVEDAASWLTTTGLTVEVTPSLPTNRTSGVPLTVTVSYPVELYTPVLSDVMNNPFVVQAQTTMRIE</sequence>
<feature type="transmembrane region" description="Helical" evidence="1">
    <location>
        <begin position="20"/>
        <end position="42"/>
    </location>
</feature>
<dbReference type="OrthoDB" id="1683505at2"/>
<dbReference type="Proteomes" id="UP000001556">
    <property type="component" value="Chromosome"/>
</dbReference>
<gene>
    <name evidence="3" type="ordered locus">Dred_2112</name>
</gene>
<protein>
    <submittedName>
        <fullName evidence="3">TadE family protein</fullName>
    </submittedName>
</protein>
<dbReference type="eggNOG" id="COG4961">
    <property type="taxonomic scope" value="Bacteria"/>
</dbReference>